<evidence type="ECO:0000256" key="1">
    <source>
        <dbReference type="SAM" id="SignalP"/>
    </source>
</evidence>
<proteinExistence type="predicted"/>
<dbReference type="eggNOG" id="COG3249">
    <property type="taxonomic scope" value="Bacteria"/>
</dbReference>
<dbReference type="STRING" id="1333998.M2A_1159"/>
<evidence type="ECO:0000313" key="3">
    <source>
        <dbReference type="Proteomes" id="UP000028702"/>
    </source>
</evidence>
<dbReference type="Proteomes" id="UP000028702">
    <property type="component" value="Unassembled WGS sequence"/>
</dbReference>
<protein>
    <submittedName>
        <fullName evidence="2">Conserved protein</fullName>
    </submittedName>
</protein>
<feature type="chain" id="PRO_5001754869" evidence="1">
    <location>
        <begin position="32"/>
        <end position="364"/>
    </location>
</feature>
<feature type="signal peptide" evidence="1">
    <location>
        <begin position="1"/>
        <end position="31"/>
    </location>
</feature>
<organism evidence="2 3">
    <name type="scientific">Tepidicaulis marinus</name>
    <dbReference type="NCBI Taxonomy" id="1333998"/>
    <lineage>
        <taxon>Bacteria</taxon>
        <taxon>Pseudomonadati</taxon>
        <taxon>Pseudomonadota</taxon>
        <taxon>Alphaproteobacteria</taxon>
        <taxon>Hyphomicrobiales</taxon>
        <taxon>Parvibaculaceae</taxon>
        <taxon>Tepidicaulis</taxon>
    </lineage>
</organism>
<sequence length="364" mass="39511">MKTKRRSLFATFAAAAVLAVSAFLAAVPARAGDVYRVTGIPVDASAENATAARAKAVAEGQARAFEEVLRKVTRREDWQRLPPADEATAQSLVRSFQVAGEKTSTTRYLAELTVTFNPQGVRRLLRQYDIPYADAQAKPALLLPLWRDIGGTRQLWDDNPWRAAWSGMDLANRLTPLTLPLGDLEDLTTLSADKAAAGDDAALQAFAERYGTNRVIVAEASPAGESGLQADMVLYEAGSVMPARRWSRRVSGEESLEALGRQAAELYLDHLAEEWKAQSTVGKGEAAALSASVRFNSMGEWVSIKRKLEQSPNINRVTLVGLSTEGALVEIDYQGSADGLGLTLAQQNLSLMEMEGYWVLAARQ</sequence>
<dbReference type="RefSeq" id="WP_052379240.1">
    <property type="nucleotide sequence ID" value="NZ_BBIO01000004.1"/>
</dbReference>
<dbReference type="InterPro" id="IPR006311">
    <property type="entry name" value="TAT_signal"/>
</dbReference>
<keyword evidence="3" id="KW-1185">Reference proteome</keyword>
<gene>
    <name evidence="2" type="ORF">M2A_1159</name>
</gene>
<dbReference type="PROSITE" id="PS51318">
    <property type="entry name" value="TAT"/>
    <property type="match status" value="1"/>
</dbReference>
<dbReference type="EMBL" id="BBIO01000004">
    <property type="protein sequence ID" value="GAK44660.1"/>
    <property type="molecule type" value="Genomic_DNA"/>
</dbReference>
<dbReference type="Pfam" id="PF09839">
    <property type="entry name" value="DUF2066"/>
    <property type="match status" value="1"/>
</dbReference>
<keyword evidence="1" id="KW-0732">Signal</keyword>
<accession>A0A081B9E2</accession>
<evidence type="ECO:0000313" key="2">
    <source>
        <dbReference type="EMBL" id="GAK44660.1"/>
    </source>
</evidence>
<dbReference type="AlphaFoldDB" id="A0A081B9E2"/>
<comment type="caution">
    <text evidence="2">The sequence shown here is derived from an EMBL/GenBank/DDBJ whole genome shotgun (WGS) entry which is preliminary data.</text>
</comment>
<reference evidence="2 3" key="1">
    <citation type="submission" date="2014-07" db="EMBL/GenBank/DDBJ databases">
        <title>Tepidicaulis marinum gen. nov., sp. nov., a novel marine bacterium denitrifying nitrate to nitrous oxide strictly under microaerobic conditions.</title>
        <authorList>
            <person name="Takeuchi M."/>
            <person name="Yamagishi T."/>
            <person name="Kamagata Y."/>
            <person name="Oshima K."/>
            <person name="Hattori M."/>
            <person name="Katayama T."/>
            <person name="Hanada S."/>
            <person name="Tamaki H."/>
            <person name="Marumo K."/>
            <person name="Maeda H."/>
            <person name="Nedachi M."/>
            <person name="Iwasaki W."/>
            <person name="Suwa Y."/>
            <person name="Sakata S."/>
        </authorList>
    </citation>
    <scope>NUCLEOTIDE SEQUENCE [LARGE SCALE GENOMIC DNA]</scope>
    <source>
        <strain evidence="2 3">MA2</strain>
    </source>
</reference>
<name>A0A081B9E2_9HYPH</name>
<dbReference type="InterPro" id="IPR018642">
    <property type="entry name" value="DUF2066"/>
</dbReference>